<dbReference type="AlphaFoldDB" id="A0A0G0NJR3"/>
<proteinExistence type="predicted"/>
<protein>
    <submittedName>
        <fullName evidence="2">Uncharacterized protein</fullName>
    </submittedName>
</protein>
<keyword evidence="1" id="KW-1133">Transmembrane helix</keyword>
<organism evidence="2 3">
    <name type="scientific">Candidatus Woesebacteria bacterium GW2011_GWB1_38_8b</name>
    <dbReference type="NCBI Taxonomy" id="1618571"/>
    <lineage>
        <taxon>Bacteria</taxon>
        <taxon>Candidatus Woeseibacteriota</taxon>
    </lineage>
</organism>
<keyword evidence="1" id="KW-0472">Membrane</keyword>
<feature type="transmembrane region" description="Helical" evidence="1">
    <location>
        <begin position="76"/>
        <end position="109"/>
    </location>
</feature>
<accession>A0A0G0NJR3</accession>
<dbReference type="Proteomes" id="UP000033944">
    <property type="component" value="Unassembled WGS sequence"/>
</dbReference>
<evidence type="ECO:0000256" key="1">
    <source>
        <dbReference type="SAM" id="Phobius"/>
    </source>
</evidence>
<feature type="transmembrane region" description="Helical" evidence="1">
    <location>
        <begin position="32"/>
        <end position="52"/>
    </location>
</feature>
<evidence type="ECO:0000313" key="2">
    <source>
        <dbReference type="EMBL" id="KKQ86119.1"/>
    </source>
</evidence>
<gene>
    <name evidence="2" type="ORF">UT10_C0031G0001</name>
</gene>
<comment type="caution">
    <text evidence="2">The sequence shown here is derived from an EMBL/GenBank/DDBJ whole genome shotgun (WGS) entry which is preliminary data.</text>
</comment>
<name>A0A0G0NJR3_9BACT</name>
<reference evidence="2 3" key="1">
    <citation type="journal article" date="2015" name="Nature">
        <title>rRNA introns, odd ribosomes, and small enigmatic genomes across a large radiation of phyla.</title>
        <authorList>
            <person name="Brown C.T."/>
            <person name="Hug L.A."/>
            <person name="Thomas B.C."/>
            <person name="Sharon I."/>
            <person name="Castelle C.J."/>
            <person name="Singh A."/>
            <person name="Wilkins M.J."/>
            <person name="Williams K.H."/>
            <person name="Banfield J.F."/>
        </authorList>
    </citation>
    <scope>NUCLEOTIDE SEQUENCE [LARGE SCALE GENOMIC DNA]</scope>
</reference>
<dbReference type="EMBL" id="LBVN01000031">
    <property type="protein sequence ID" value="KKQ86119.1"/>
    <property type="molecule type" value="Genomic_DNA"/>
</dbReference>
<evidence type="ECO:0000313" key="3">
    <source>
        <dbReference type="Proteomes" id="UP000033944"/>
    </source>
</evidence>
<sequence>MYKLFAFLFFSSVTTFFIFVFSKQKLPTVPFVLFNALLYFGFLFYVILTSFFKSKYFLSDSKLVKSIKNKYGKTNLALDFIGSFFTVVYLSLVMLTIIFIFVVFIFPVFRSVFVENVLGGKQTTTTADTKYFNQKFSELNTKISNLEFANFVAINKPKFKASDQRFSFEFEPYKVSLNSGFYKVSYNFNYCDNNENGSSCLTKTDVVDITGKIVSFDVVSENLNVMKDKPIFVMSLGDESYAYYRIFYVINILDPSSEYKVVNPSDVIGYDFKKIISITADKDRSSLTIKYQDVYDNIQSHLYEFSLDEQGSVVYSYFELD</sequence>
<keyword evidence="1" id="KW-0812">Transmembrane</keyword>